<dbReference type="CDD" id="cd03215">
    <property type="entry name" value="ABC_Carb_Monos_II"/>
    <property type="match status" value="1"/>
</dbReference>
<dbReference type="EMBL" id="CP010086">
    <property type="protein sequence ID" value="AJH00696.2"/>
    <property type="molecule type" value="Genomic_DNA"/>
</dbReference>
<dbReference type="RefSeq" id="WP_017210281.1">
    <property type="nucleotide sequence ID" value="NZ_CP010086.2"/>
</dbReference>
<evidence type="ECO:0000256" key="2">
    <source>
        <dbReference type="ARBA" id="ARBA00022448"/>
    </source>
</evidence>
<dbReference type="Gene3D" id="3.40.50.300">
    <property type="entry name" value="P-loop containing nucleotide triphosphate hydrolases"/>
    <property type="match status" value="2"/>
</dbReference>
<evidence type="ECO:0000259" key="10">
    <source>
        <dbReference type="PROSITE" id="PS50893"/>
    </source>
</evidence>
<evidence type="ECO:0000256" key="1">
    <source>
        <dbReference type="ARBA" id="ARBA00004202"/>
    </source>
</evidence>
<name>A0A0B5QID7_CLOBE</name>
<accession>A0A0B5QID7</accession>
<dbReference type="STRING" id="1520.LF65_04154"/>
<evidence type="ECO:0000256" key="4">
    <source>
        <dbReference type="ARBA" id="ARBA00022597"/>
    </source>
</evidence>
<evidence type="ECO:0000256" key="6">
    <source>
        <dbReference type="ARBA" id="ARBA00022741"/>
    </source>
</evidence>
<protein>
    <submittedName>
        <fullName evidence="11">D-ribose transporter ATP-binding protein</fullName>
    </submittedName>
</protein>
<sequence>MDELLRMENIEKSFPGVKALSGVNLLLKKGELNALVGENGAGKSTLMKILAGVHQKDAGKVFIEGQEIQELNPDISLKLGVSIVYQEFNLFKDLTVAENLFIKREKMNKSFKFIIDDKSQRERAIELLDSLNLKINPDEKVSNLSVAEQQMVEIAKSLLVNCKILVMDEPTAALTESETENLFRVIEELKEKGVGIIYISHRLEELERICDTVTILRDGNFIKTCAYKDITMKDMIASMVGRDMSNKFPTAKYEVSDKKEVILEIKKVKQGKKLDIENVNLYKNEILGFYGLMGSGRTELARILFGADKAEIVEFKIEGKDVKVRSTHDAMSQGIAYLTEDRKKDGLALGQSVEYNINLSNLEKISKFKVVNDKKAKENAESYIKGLRIKTPSMNQLAKNLSGGNQQKIIIGKWLSRNPKILIFDEPTRGIDVGAKYEVYELMQRLVEGGIGVIMISSELPEIIGVSDRVIIFREGSVAGELEKKDYSEENILSYAIS</sequence>
<gene>
    <name evidence="11" type="ORF">LF65_04154</name>
</gene>
<evidence type="ECO:0000313" key="11">
    <source>
        <dbReference type="EMBL" id="AJH00696.2"/>
    </source>
</evidence>
<dbReference type="CDD" id="cd03216">
    <property type="entry name" value="ABC_Carb_Monos_I"/>
    <property type="match status" value="1"/>
</dbReference>
<dbReference type="SUPFAM" id="SSF52540">
    <property type="entry name" value="P-loop containing nucleoside triphosphate hydrolases"/>
    <property type="match status" value="2"/>
</dbReference>
<feature type="domain" description="ABC transporter" evidence="10">
    <location>
        <begin position="5"/>
        <end position="243"/>
    </location>
</feature>
<keyword evidence="7 11" id="KW-0067">ATP-binding</keyword>
<evidence type="ECO:0000256" key="9">
    <source>
        <dbReference type="ARBA" id="ARBA00023136"/>
    </source>
</evidence>
<keyword evidence="9" id="KW-0472">Membrane</keyword>
<dbReference type="OrthoDB" id="9771863at2"/>
<dbReference type="PROSITE" id="PS50893">
    <property type="entry name" value="ABC_TRANSPORTER_2"/>
    <property type="match status" value="2"/>
</dbReference>
<keyword evidence="3" id="KW-1003">Cell membrane</keyword>
<dbReference type="InterPro" id="IPR003439">
    <property type="entry name" value="ABC_transporter-like_ATP-bd"/>
</dbReference>
<reference evidence="12" key="1">
    <citation type="submission" date="2014-12" db="EMBL/GenBank/DDBJ databases">
        <title>Genome sequence of Clostridium beijerinckii strain 59B.</title>
        <authorList>
            <person name="Little G.T."/>
            <person name="Minton N.P."/>
        </authorList>
    </citation>
    <scope>NUCLEOTIDE SEQUENCE [LARGE SCALE GENOMIC DNA]</scope>
    <source>
        <strain evidence="12">59B</strain>
    </source>
</reference>
<keyword evidence="8" id="KW-1278">Translocase</keyword>
<dbReference type="SMART" id="SM00382">
    <property type="entry name" value="AAA"/>
    <property type="match status" value="2"/>
</dbReference>
<evidence type="ECO:0000256" key="8">
    <source>
        <dbReference type="ARBA" id="ARBA00022967"/>
    </source>
</evidence>
<dbReference type="InterPro" id="IPR050107">
    <property type="entry name" value="ABC_carbohydrate_import_ATPase"/>
</dbReference>
<dbReference type="InterPro" id="IPR027417">
    <property type="entry name" value="P-loop_NTPase"/>
</dbReference>
<dbReference type="FunFam" id="3.40.50.300:FF:000127">
    <property type="entry name" value="Ribose import ATP-binding protein RbsA"/>
    <property type="match status" value="1"/>
</dbReference>
<comment type="subcellular location">
    <subcellularLocation>
        <location evidence="1">Cell membrane</location>
        <topology evidence="1">Peripheral membrane protein</topology>
    </subcellularLocation>
</comment>
<keyword evidence="4" id="KW-0762">Sugar transport</keyword>
<dbReference type="PANTHER" id="PTHR43790">
    <property type="entry name" value="CARBOHYDRATE TRANSPORT ATP-BINDING PROTEIN MG119-RELATED"/>
    <property type="match status" value="1"/>
</dbReference>
<dbReference type="InterPro" id="IPR003593">
    <property type="entry name" value="AAA+_ATPase"/>
</dbReference>
<keyword evidence="5" id="KW-0677">Repeat</keyword>
<dbReference type="Pfam" id="PF00005">
    <property type="entry name" value="ABC_tran"/>
    <property type="match status" value="2"/>
</dbReference>
<feature type="domain" description="ABC transporter" evidence="10">
    <location>
        <begin position="253"/>
        <end position="495"/>
    </location>
</feature>
<dbReference type="AlphaFoldDB" id="A0A0B5QID7"/>
<proteinExistence type="predicted"/>
<keyword evidence="6" id="KW-0547">Nucleotide-binding</keyword>
<dbReference type="PROSITE" id="PS00211">
    <property type="entry name" value="ABC_TRANSPORTER_1"/>
    <property type="match status" value="1"/>
</dbReference>
<dbReference type="GO" id="GO:0005524">
    <property type="term" value="F:ATP binding"/>
    <property type="evidence" value="ECO:0007669"/>
    <property type="project" value="UniProtKB-KW"/>
</dbReference>
<evidence type="ECO:0000256" key="5">
    <source>
        <dbReference type="ARBA" id="ARBA00022737"/>
    </source>
</evidence>
<dbReference type="GO" id="GO:0016887">
    <property type="term" value="F:ATP hydrolysis activity"/>
    <property type="evidence" value="ECO:0007669"/>
    <property type="project" value="InterPro"/>
</dbReference>
<dbReference type="GO" id="GO:0005886">
    <property type="term" value="C:plasma membrane"/>
    <property type="evidence" value="ECO:0007669"/>
    <property type="project" value="UniProtKB-SubCell"/>
</dbReference>
<evidence type="ECO:0000256" key="7">
    <source>
        <dbReference type="ARBA" id="ARBA00022840"/>
    </source>
</evidence>
<dbReference type="Proteomes" id="UP000031866">
    <property type="component" value="Chromosome"/>
</dbReference>
<dbReference type="InterPro" id="IPR017871">
    <property type="entry name" value="ABC_transporter-like_CS"/>
</dbReference>
<keyword evidence="2" id="KW-0813">Transport</keyword>
<organism evidence="11 12">
    <name type="scientific">Clostridium beijerinckii</name>
    <name type="common">Clostridium MP</name>
    <dbReference type="NCBI Taxonomy" id="1520"/>
    <lineage>
        <taxon>Bacteria</taxon>
        <taxon>Bacillati</taxon>
        <taxon>Bacillota</taxon>
        <taxon>Clostridia</taxon>
        <taxon>Eubacteriales</taxon>
        <taxon>Clostridiaceae</taxon>
        <taxon>Clostridium</taxon>
    </lineage>
</organism>
<dbReference type="KEGG" id="cbei:LF65_04154"/>
<dbReference type="PANTHER" id="PTHR43790:SF3">
    <property type="entry name" value="D-ALLOSE IMPORT ATP-BINDING PROTEIN ALSA-RELATED"/>
    <property type="match status" value="1"/>
</dbReference>
<evidence type="ECO:0000256" key="3">
    <source>
        <dbReference type="ARBA" id="ARBA00022475"/>
    </source>
</evidence>
<evidence type="ECO:0000313" key="12">
    <source>
        <dbReference type="Proteomes" id="UP000031866"/>
    </source>
</evidence>